<gene>
    <name evidence="1" type="ORF">TSAR_001557</name>
</gene>
<protein>
    <submittedName>
        <fullName evidence="1">Uncharacterized protein</fullName>
    </submittedName>
</protein>
<name>A0A232F2V8_9HYME</name>
<organism evidence="1 2">
    <name type="scientific">Trichomalopsis sarcophagae</name>
    <dbReference type="NCBI Taxonomy" id="543379"/>
    <lineage>
        <taxon>Eukaryota</taxon>
        <taxon>Metazoa</taxon>
        <taxon>Ecdysozoa</taxon>
        <taxon>Arthropoda</taxon>
        <taxon>Hexapoda</taxon>
        <taxon>Insecta</taxon>
        <taxon>Pterygota</taxon>
        <taxon>Neoptera</taxon>
        <taxon>Endopterygota</taxon>
        <taxon>Hymenoptera</taxon>
        <taxon>Apocrita</taxon>
        <taxon>Proctotrupomorpha</taxon>
        <taxon>Chalcidoidea</taxon>
        <taxon>Pteromalidae</taxon>
        <taxon>Pteromalinae</taxon>
        <taxon>Trichomalopsis</taxon>
    </lineage>
</organism>
<dbReference type="EMBL" id="NNAY01001165">
    <property type="protein sequence ID" value="OXU24922.1"/>
    <property type="molecule type" value="Genomic_DNA"/>
</dbReference>
<comment type="caution">
    <text evidence="1">The sequence shown here is derived from an EMBL/GenBank/DDBJ whole genome shotgun (WGS) entry which is preliminary data.</text>
</comment>
<accession>A0A232F2V8</accession>
<reference evidence="1 2" key="1">
    <citation type="journal article" date="2017" name="Curr. Biol.">
        <title>The Evolution of Venom by Co-option of Single-Copy Genes.</title>
        <authorList>
            <person name="Martinson E.O."/>
            <person name="Mrinalini"/>
            <person name="Kelkar Y.D."/>
            <person name="Chang C.H."/>
            <person name="Werren J.H."/>
        </authorList>
    </citation>
    <scope>NUCLEOTIDE SEQUENCE [LARGE SCALE GENOMIC DNA]</scope>
    <source>
        <strain evidence="1 2">Alberta</strain>
        <tissue evidence="1">Whole body</tissue>
    </source>
</reference>
<keyword evidence="2" id="KW-1185">Reference proteome</keyword>
<evidence type="ECO:0000313" key="2">
    <source>
        <dbReference type="Proteomes" id="UP000215335"/>
    </source>
</evidence>
<evidence type="ECO:0000313" key="1">
    <source>
        <dbReference type="EMBL" id="OXU24922.1"/>
    </source>
</evidence>
<sequence length="173" mass="19794">MNLKEALPLSPEEATALIINSNITKKVYIEQRNIALSHNHDLYPKYSEILKAKEKTYPNNISVKELTMEVPLQDLLHHTADRLIAHLKLSPPKTVGEILPLELKYGFDGTSSNSYKQRWNGEQGNAYNLFCSSLVSLQFVHQETKKVLWINPIPSSARLCRPIRYNLPKKPMN</sequence>
<proteinExistence type="predicted"/>
<dbReference type="AlphaFoldDB" id="A0A232F2V8"/>
<dbReference type="Proteomes" id="UP000215335">
    <property type="component" value="Unassembled WGS sequence"/>
</dbReference>